<evidence type="ECO:0000256" key="1">
    <source>
        <dbReference type="SAM" id="MobiDB-lite"/>
    </source>
</evidence>
<feature type="compositionally biased region" description="Basic residues" evidence="1">
    <location>
        <begin position="40"/>
        <end position="50"/>
    </location>
</feature>
<name>A0A0F9I4I8_9ZZZZ</name>
<feature type="region of interest" description="Disordered" evidence="1">
    <location>
        <begin position="1"/>
        <end position="91"/>
    </location>
</feature>
<dbReference type="PROSITE" id="PS51925">
    <property type="entry name" value="SWIB_MDM2"/>
    <property type="match status" value="1"/>
</dbReference>
<dbReference type="SUPFAM" id="SSF47592">
    <property type="entry name" value="SWIB/MDM2 domain"/>
    <property type="match status" value="1"/>
</dbReference>
<reference evidence="3" key="1">
    <citation type="journal article" date="2015" name="Nature">
        <title>Complex archaea that bridge the gap between prokaryotes and eukaryotes.</title>
        <authorList>
            <person name="Spang A."/>
            <person name="Saw J.H."/>
            <person name="Jorgensen S.L."/>
            <person name="Zaremba-Niedzwiedzka K."/>
            <person name="Martijn J."/>
            <person name="Lind A.E."/>
            <person name="van Eijk R."/>
            <person name="Schleper C."/>
            <person name="Guy L."/>
            <person name="Ettema T.J."/>
        </authorList>
    </citation>
    <scope>NUCLEOTIDE SEQUENCE</scope>
</reference>
<dbReference type="InterPro" id="IPR019835">
    <property type="entry name" value="SWIB_domain"/>
</dbReference>
<accession>A0A0F9I4I8</accession>
<dbReference type="SMART" id="SM00151">
    <property type="entry name" value="SWIB"/>
    <property type="match status" value="1"/>
</dbReference>
<feature type="compositionally biased region" description="Low complexity" evidence="1">
    <location>
        <begin position="67"/>
        <end position="77"/>
    </location>
</feature>
<proteinExistence type="predicted"/>
<organism evidence="3">
    <name type="scientific">marine sediment metagenome</name>
    <dbReference type="NCBI Taxonomy" id="412755"/>
    <lineage>
        <taxon>unclassified sequences</taxon>
        <taxon>metagenomes</taxon>
        <taxon>ecological metagenomes</taxon>
    </lineage>
</organism>
<dbReference type="CDD" id="cd10567">
    <property type="entry name" value="SWIB-MDM2_like"/>
    <property type="match status" value="1"/>
</dbReference>
<evidence type="ECO:0000313" key="3">
    <source>
        <dbReference type="EMBL" id="KKM22526.1"/>
    </source>
</evidence>
<dbReference type="InterPro" id="IPR003121">
    <property type="entry name" value="SWIB_MDM2_domain"/>
</dbReference>
<dbReference type="Gene3D" id="1.10.245.10">
    <property type="entry name" value="SWIB/MDM2 domain"/>
    <property type="match status" value="1"/>
</dbReference>
<dbReference type="AlphaFoldDB" id="A0A0F9I4I8"/>
<evidence type="ECO:0000259" key="2">
    <source>
        <dbReference type="PROSITE" id="PS51925"/>
    </source>
</evidence>
<dbReference type="Pfam" id="PF02201">
    <property type="entry name" value="SWIB"/>
    <property type="match status" value="1"/>
</dbReference>
<protein>
    <recommendedName>
        <fullName evidence="2">DM2 domain-containing protein</fullName>
    </recommendedName>
</protein>
<dbReference type="PANTHER" id="PTHR13844">
    <property type="entry name" value="SWI/SNF-RELATED MATRIX-ASSOCIATED ACTIN-DEPENDENT REGULATOR OF CHROMATIN SUBFAMILY D"/>
    <property type="match status" value="1"/>
</dbReference>
<gene>
    <name evidence="3" type="ORF">LCGC14_1624450</name>
</gene>
<sequence>MARGTTATHNTAEKPVTTRTRKPPARGSPEKSVTTDGKKTVKRVVRRVVKKAPEPVTPVEETEIETPEAPSETPSEVIITPGGTRKRREVTPETVDTAFTDLCEFIESEITRQRDLKEKNGGRAAPGGGIKFLRSALKRTKQLQGDVRRVARKKRATRQGNNNSGFMKEALISDVMADFLGVDRGSKMSRVECTKRLHAYIKEHDLQNPENRREIRPDRALAKLLKHNKKSVEAGGHGPLFYYVMQKLIQQHFIKETPAGSSNA</sequence>
<feature type="compositionally biased region" description="Polar residues" evidence="1">
    <location>
        <begin position="1"/>
        <end position="10"/>
    </location>
</feature>
<dbReference type="InterPro" id="IPR036885">
    <property type="entry name" value="SWIB_MDM2_dom_sf"/>
</dbReference>
<feature type="domain" description="DM2" evidence="2">
    <location>
        <begin position="165"/>
        <end position="255"/>
    </location>
</feature>
<comment type="caution">
    <text evidence="3">The sequence shown here is derived from an EMBL/GenBank/DDBJ whole genome shotgun (WGS) entry which is preliminary data.</text>
</comment>
<dbReference type="EMBL" id="LAZR01013316">
    <property type="protein sequence ID" value="KKM22526.1"/>
    <property type="molecule type" value="Genomic_DNA"/>
</dbReference>